<dbReference type="PROSITE" id="PS50158">
    <property type="entry name" value="ZF_CCHC"/>
    <property type="match status" value="1"/>
</dbReference>
<comment type="subcellular location">
    <subcellularLocation>
        <location evidence="1">Cytoplasm</location>
    </subcellularLocation>
</comment>
<dbReference type="Pfam" id="PF22936">
    <property type="entry name" value="Pol_BBD"/>
    <property type="match status" value="1"/>
</dbReference>
<gene>
    <name evidence="18" type="ORF">I3842_07G230600</name>
</gene>
<evidence type="ECO:0000256" key="3">
    <source>
        <dbReference type="ARBA" id="ARBA00022490"/>
    </source>
</evidence>
<dbReference type="CDD" id="cd09272">
    <property type="entry name" value="RNase_HI_RT_Ty1"/>
    <property type="match status" value="1"/>
</dbReference>
<dbReference type="PANTHER" id="PTHR42991:SF11">
    <property type="entry name" value="NADP-DEPENDENT GLYCERALDEHYDE-3-PHOSPHATE DEHYDROGENASE"/>
    <property type="match status" value="1"/>
</dbReference>
<dbReference type="InterPro" id="IPR013103">
    <property type="entry name" value="RVT_2"/>
</dbReference>
<feature type="compositionally biased region" description="Polar residues" evidence="15">
    <location>
        <begin position="33"/>
        <end position="42"/>
    </location>
</feature>
<evidence type="ECO:0000259" key="16">
    <source>
        <dbReference type="PROSITE" id="PS50158"/>
    </source>
</evidence>
<evidence type="ECO:0000256" key="12">
    <source>
        <dbReference type="PROSITE-ProRule" id="PRU00047"/>
    </source>
</evidence>
<evidence type="ECO:0000256" key="13">
    <source>
        <dbReference type="PROSITE-ProRule" id="PRU10007"/>
    </source>
</evidence>
<feature type="domain" description="Integrase catalytic" evidence="17">
    <location>
        <begin position="300"/>
        <end position="469"/>
    </location>
</feature>
<dbReference type="FunFam" id="3.40.605.10:FF:000013">
    <property type="entry name" value="NADP-dependent glyceraldehyde-3-phosphate dehydrogenase"/>
    <property type="match status" value="1"/>
</dbReference>
<evidence type="ECO:0000256" key="15">
    <source>
        <dbReference type="SAM" id="MobiDB-lite"/>
    </source>
</evidence>
<evidence type="ECO:0000256" key="6">
    <source>
        <dbReference type="ARBA" id="ARBA00038980"/>
    </source>
</evidence>
<dbReference type="PANTHER" id="PTHR42991">
    <property type="entry name" value="ALDEHYDE DEHYDROGENASE"/>
    <property type="match status" value="1"/>
</dbReference>
<dbReference type="CDD" id="cd07082">
    <property type="entry name" value="ALDH_F11_NP-GAPDH"/>
    <property type="match status" value="1"/>
</dbReference>
<dbReference type="InterPro" id="IPR051020">
    <property type="entry name" value="ALDH-related_metabolic_enz"/>
</dbReference>
<dbReference type="Proteomes" id="UP000811246">
    <property type="component" value="Chromosome 7"/>
</dbReference>
<dbReference type="InterPro" id="IPR016160">
    <property type="entry name" value="Ald_DH_CS_CYS"/>
</dbReference>
<proteinExistence type="inferred from homology"/>
<evidence type="ECO:0000256" key="4">
    <source>
        <dbReference type="ARBA" id="ARBA00022857"/>
    </source>
</evidence>
<reference evidence="18" key="1">
    <citation type="submission" date="2021-01" db="EMBL/GenBank/DDBJ databases">
        <authorList>
            <person name="Lovell J.T."/>
            <person name="Bentley N."/>
            <person name="Bhattarai G."/>
            <person name="Jenkins J.W."/>
            <person name="Sreedasyam A."/>
            <person name="Alarcon Y."/>
            <person name="Bock C."/>
            <person name="Boston L."/>
            <person name="Carlson J."/>
            <person name="Cervantes K."/>
            <person name="Clermont K."/>
            <person name="Krom N."/>
            <person name="Kubenka K."/>
            <person name="Mamidi S."/>
            <person name="Mattison C."/>
            <person name="Monteros M."/>
            <person name="Pisani C."/>
            <person name="Plott C."/>
            <person name="Rajasekar S."/>
            <person name="Rhein H.S."/>
            <person name="Rohla C."/>
            <person name="Song M."/>
            <person name="Hilaire R.S."/>
            <person name="Shu S."/>
            <person name="Wells L."/>
            <person name="Wang X."/>
            <person name="Webber J."/>
            <person name="Heerema R.J."/>
            <person name="Klein P."/>
            <person name="Conner P."/>
            <person name="Grauke L."/>
            <person name="Grimwood J."/>
            <person name="Schmutz J."/>
            <person name="Randall J.J."/>
        </authorList>
    </citation>
    <scope>NUCLEOTIDE SEQUENCE</scope>
    <source>
        <tissue evidence="18">Leaf</tissue>
    </source>
</reference>
<dbReference type="EC" id="1.2.1.9" evidence="6"/>
<dbReference type="Pfam" id="PF00665">
    <property type="entry name" value="rve"/>
    <property type="match status" value="1"/>
</dbReference>
<keyword evidence="12" id="KW-0479">Metal-binding</keyword>
<evidence type="ECO:0000256" key="7">
    <source>
        <dbReference type="ARBA" id="ARBA00040853"/>
    </source>
</evidence>
<comment type="similarity">
    <text evidence="2 14">Belongs to the aldehyde dehydrogenase family.</text>
</comment>
<dbReference type="GO" id="GO:0008270">
    <property type="term" value="F:zinc ion binding"/>
    <property type="evidence" value="ECO:0007669"/>
    <property type="project" value="UniProtKB-KW"/>
</dbReference>
<evidence type="ECO:0000313" key="18">
    <source>
        <dbReference type="EMBL" id="KAG6706624.1"/>
    </source>
</evidence>
<dbReference type="Pfam" id="PF07727">
    <property type="entry name" value="RVT_2"/>
    <property type="match status" value="1"/>
</dbReference>
<dbReference type="GO" id="GO:0005737">
    <property type="term" value="C:cytoplasm"/>
    <property type="evidence" value="ECO:0007669"/>
    <property type="project" value="UniProtKB-SubCell"/>
</dbReference>
<evidence type="ECO:0000256" key="9">
    <source>
        <dbReference type="ARBA" id="ARBA00042646"/>
    </source>
</evidence>
<evidence type="ECO:0000256" key="5">
    <source>
        <dbReference type="ARBA" id="ARBA00023002"/>
    </source>
</evidence>
<dbReference type="InterPro" id="IPR054722">
    <property type="entry name" value="PolX-like_BBD"/>
</dbReference>
<feature type="compositionally biased region" description="Basic and acidic residues" evidence="15">
    <location>
        <begin position="45"/>
        <end position="54"/>
    </location>
</feature>
<dbReference type="InterPro" id="IPR001584">
    <property type="entry name" value="Integrase_cat-core"/>
</dbReference>
<comment type="catalytic activity">
    <reaction evidence="11">
        <text>D-glyceraldehyde 3-phosphate + NADP(+) + H2O = (2R)-3-phosphoglycerate + NADPH + 2 H(+)</text>
        <dbReference type="Rhea" id="RHEA:14669"/>
        <dbReference type="ChEBI" id="CHEBI:15377"/>
        <dbReference type="ChEBI" id="CHEBI:15378"/>
        <dbReference type="ChEBI" id="CHEBI:57783"/>
        <dbReference type="ChEBI" id="CHEBI:58272"/>
        <dbReference type="ChEBI" id="CHEBI:58349"/>
        <dbReference type="ChEBI" id="CHEBI:59776"/>
        <dbReference type="EC" id="1.2.1.9"/>
    </reaction>
</comment>
<organism evidence="18 19">
    <name type="scientific">Carya illinoinensis</name>
    <name type="common">Pecan</name>
    <dbReference type="NCBI Taxonomy" id="32201"/>
    <lineage>
        <taxon>Eukaryota</taxon>
        <taxon>Viridiplantae</taxon>
        <taxon>Streptophyta</taxon>
        <taxon>Embryophyta</taxon>
        <taxon>Tracheophyta</taxon>
        <taxon>Spermatophyta</taxon>
        <taxon>Magnoliopsida</taxon>
        <taxon>eudicotyledons</taxon>
        <taxon>Gunneridae</taxon>
        <taxon>Pentapetalae</taxon>
        <taxon>rosids</taxon>
        <taxon>fabids</taxon>
        <taxon>Fagales</taxon>
        <taxon>Juglandaceae</taxon>
        <taxon>Carya</taxon>
    </lineage>
</organism>
<dbReference type="GO" id="GO:0008886">
    <property type="term" value="F:glyceraldehyde-3-phosphate dehydrogenase (NADP+) (non-phosphorylating) activity"/>
    <property type="evidence" value="ECO:0007669"/>
    <property type="project" value="UniProtKB-EC"/>
</dbReference>
<dbReference type="InterPro" id="IPR015590">
    <property type="entry name" value="Aldehyde_DH_dom"/>
</dbReference>
<keyword evidence="12" id="KW-0862">Zinc</keyword>
<dbReference type="InterPro" id="IPR001878">
    <property type="entry name" value="Znf_CCHC"/>
</dbReference>
<dbReference type="SMART" id="SM00343">
    <property type="entry name" value="ZnF_C2HC"/>
    <property type="match status" value="1"/>
</dbReference>
<comment type="caution">
    <text evidence="18">The sequence shown here is derived from an EMBL/GenBank/DDBJ whole genome shotgun (WGS) entry which is preliminary data.</text>
</comment>
<keyword evidence="5 14" id="KW-0560">Oxidoreductase</keyword>
<dbReference type="InterPro" id="IPR057670">
    <property type="entry name" value="SH3_retrovirus"/>
</dbReference>
<dbReference type="GO" id="GO:0008911">
    <property type="term" value="F:lactaldehyde dehydrogenase (NAD+) activity"/>
    <property type="evidence" value="ECO:0007669"/>
    <property type="project" value="TreeGrafter"/>
</dbReference>
<evidence type="ECO:0000259" key="17">
    <source>
        <dbReference type="PROSITE" id="PS50994"/>
    </source>
</evidence>
<evidence type="ECO:0000256" key="2">
    <source>
        <dbReference type="ARBA" id="ARBA00009986"/>
    </source>
</evidence>
<dbReference type="GO" id="GO:0003676">
    <property type="term" value="F:nucleic acid binding"/>
    <property type="evidence" value="ECO:0007669"/>
    <property type="project" value="InterPro"/>
</dbReference>
<dbReference type="EMBL" id="CM031831">
    <property type="protein sequence ID" value="KAG6706624.1"/>
    <property type="molecule type" value="Genomic_DNA"/>
</dbReference>
<dbReference type="GO" id="GO:0015074">
    <property type="term" value="P:DNA integration"/>
    <property type="evidence" value="ECO:0007669"/>
    <property type="project" value="InterPro"/>
</dbReference>
<feature type="compositionally biased region" description="Basic residues" evidence="15">
    <location>
        <begin position="55"/>
        <end position="69"/>
    </location>
</feature>
<dbReference type="Pfam" id="PF00171">
    <property type="entry name" value="Aldedh"/>
    <property type="match status" value="1"/>
</dbReference>
<dbReference type="Pfam" id="PF00098">
    <property type="entry name" value="zf-CCHC"/>
    <property type="match status" value="1"/>
</dbReference>
<protein>
    <recommendedName>
        <fullName evidence="7">NADP-dependent glyceraldehyde-3-phosphate dehydrogenase</fullName>
        <ecNumber evidence="6">1.2.1.9</ecNumber>
    </recommendedName>
    <alternativeName>
        <fullName evidence="8">Glyceraldehyde-3-phosphate dehydrogenase [NADP(+)]</fullName>
    </alternativeName>
    <alternativeName>
        <fullName evidence="9">Non-phosphorylating glyceraldehyde 3-phosphate dehydrogenase</fullName>
    </alternativeName>
    <alternativeName>
        <fullName evidence="10">Triosephosphate dehydrogenase</fullName>
    </alternativeName>
</protein>
<dbReference type="InterPro" id="IPR025724">
    <property type="entry name" value="GAG-pre-integrase_dom"/>
</dbReference>
<sequence>MAVSNSAGKSKLKYDDIRDLILAEEVRRKDSGETSGLSSALNVDSRGRSHDRNSNRGRSKSKYRGKSKLRPGQQATCWNCGKAGHIKKNCKNPKKTKNDSANVVTEEVHDALLLAVHSPVDDWILDSGASFHTSSHRELMRNYVAGNFGNVYLADGEALNVVGMGDIDIALPDKNKWTLQKVRHIPELKKNLISVGQLDECGHSVVFSDSTWKITKGALVLARGKKTGTLYMTTGLIDTIATTVAESTADLWHCRLGHMSQKGMKELLSRGKLPELKSVDFSMCESCVMGKQKKVSFLKSDRTPKTRLDLVHTDVWGPSPVASLGGSRYYVTFIDDHSRKVWVYFLKHKSDVFNVFKIWKVMVETETGLKLKCLRSDNGGEYVDSGFKEYCATLGIRMEKTIPGTPQQNGFAECMNRTINERARSMRLHAGLPPTFWVDAVSTAVYLINRGPSVPLDCGLPEEVWSGKEVKFSYFKTFGCFSYVLIDSDAHNKLEAKSKKCYFIGYGDESFDYSFWDDQGRKIIRSGNVIFNEKIMYKDKASTASVVAPQESEFVRLDDLPEVTMQCRDVSDGESGSSAPIPIILQAVSEPSTPTVAVHKSVRTIRPPQRFSPTLNYILLTDGGEPQSYEETLQDENCSKWELAMKDEMDSLLGNQTWELTELPSGKKALHNKWVYRVITEHDGSKRYKARLVVKGFQQKQGIDYSEIFSPVVKITTIRMVLAMVATEDLFLEQLDVKTTFLNGDLEEDIYMHQPEGFVVQGKEGSVCRLKKSLYGLNKAPRQWYKKFDNFMHSARYIRCKADHCCYVRHFDNFYIILLLYVDDMLIAGASIDEINNLKKQMSEHFAMKDLGAAKQIFGMRIVRDRVRGTLRLSQTEYVKKVLSRFNMDKAKPVGTPLGSHFRLSKNQSPESEEEQDYMSKVPYASAVDSLMYAMVCTRPDIAHAVRVVSRYMSNPGKQHWETVKWILRYLKGFSETCLCFSGENLEVQGYVDADLVRDIDSRKSTTGFVYTIGGTAVSWGSNLQKAVSLSTTQVEYIAVSEAAKEMVWLQGFLEEFGKKNQKDILYSDSQSIIFLAKNPAFHSRTKHIQIRYHFIRSLLDDGQLLLEKICGSKNHAEMLTKGVTLEKLKLCTTSVACTQEEVNKVIDVAKSAQKSWVKTPLWKRAELLHKAAAILKEHKVPIAECLIKEIAKPAKDAVTEVVRSGDLVSYCAEEGVRILGEGKFLVSDSFPGNERTKYCLTSKVPLGVVLAIPPFNYPVNLAVSKIAPALIAGNSLVLKPPTQGAVAALHMVHCFHLAGFPKGLISCVTGKGSEIGDFLTMHPRINCISFTGGDTGIAISKKAGMIPLQMELGGKDACIILEDADLDLAAANIIKGGFSYSGQRCTAVKVVLVMESVADILVEKVKSKVAKLTVGPPEDDCDITPVVTESSANFIEGLVMDAKQKGATFCQEYKREGNLIWPLLLDNVRPDMRIAWEEPFGPVLPVIRINSVEEGIHHCNASNLGLQGCVFTRDINKAILISDAMETGTVQINSAPARGPDHFPFQGLKDSGIGSQGITNSINMMTKVKTTVINLPSPSYAMG</sequence>
<feature type="domain" description="CCHC-type" evidence="16">
    <location>
        <begin position="77"/>
        <end position="92"/>
    </location>
</feature>
<keyword evidence="4" id="KW-0521">NADP</keyword>
<dbReference type="PROSITE" id="PS00070">
    <property type="entry name" value="ALDEHYDE_DEHYDR_CYS"/>
    <property type="match status" value="1"/>
</dbReference>
<feature type="active site" evidence="13">
    <location>
        <position position="1352"/>
    </location>
</feature>
<feature type="region of interest" description="Disordered" evidence="15">
    <location>
        <begin position="28"/>
        <end position="74"/>
    </location>
</feature>
<name>A0A922EML4_CARIL</name>
<evidence type="ECO:0000256" key="14">
    <source>
        <dbReference type="RuleBase" id="RU003345"/>
    </source>
</evidence>
<dbReference type="InterPro" id="IPR029510">
    <property type="entry name" value="Ald_DH_CS_GLU"/>
</dbReference>
<dbReference type="FunFam" id="3.40.309.10:FF:000016">
    <property type="entry name" value="NADP-dependent glyceraldehyde-3-phosphate dehydrogenase"/>
    <property type="match status" value="1"/>
</dbReference>
<evidence type="ECO:0000256" key="8">
    <source>
        <dbReference type="ARBA" id="ARBA00042470"/>
    </source>
</evidence>
<evidence type="ECO:0000256" key="11">
    <source>
        <dbReference type="ARBA" id="ARBA00049186"/>
    </source>
</evidence>
<keyword evidence="12" id="KW-0863">Zinc-finger</keyword>
<keyword evidence="3" id="KW-0963">Cytoplasm</keyword>
<evidence type="ECO:0000256" key="1">
    <source>
        <dbReference type="ARBA" id="ARBA00004496"/>
    </source>
</evidence>
<dbReference type="PROSITE" id="PS00687">
    <property type="entry name" value="ALDEHYDE_DEHYDR_GLU"/>
    <property type="match status" value="1"/>
</dbReference>
<accession>A0A922EML4</accession>
<dbReference type="Pfam" id="PF25597">
    <property type="entry name" value="SH3_retrovirus"/>
    <property type="match status" value="1"/>
</dbReference>
<evidence type="ECO:0000313" key="19">
    <source>
        <dbReference type="Proteomes" id="UP000811246"/>
    </source>
</evidence>
<evidence type="ECO:0000256" key="10">
    <source>
        <dbReference type="ARBA" id="ARBA00043052"/>
    </source>
</evidence>
<dbReference type="Pfam" id="PF13976">
    <property type="entry name" value="gag_pre-integrs"/>
    <property type="match status" value="1"/>
</dbReference>
<dbReference type="PROSITE" id="PS50994">
    <property type="entry name" value="INTEGRASE"/>
    <property type="match status" value="1"/>
</dbReference>